<organism evidence="2 3">
    <name type="scientific">Helicobacter didelphidarum</name>
    <dbReference type="NCBI Taxonomy" id="2040648"/>
    <lineage>
        <taxon>Bacteria</taxon>
        <taxon>Pseudomonadati</taxon>
        <taxon>Campylobacterota</taxon>
        <taxon>Epsilonproteobacteria</taxon>
        <taxon>Campylobacterales</taxon>
        <taxon>Helicobacteraceae</taxon>
        <taxon>Helicobacter</taxon>
    </lineage>
</organism>
<name>A0A3D8IC32_9HELI</name>
<protein>
    <submittedName>
        <fullName evidence="2">MBOAT family protein</fullName>
    </submittedName>
</protein>
<proteinExistence type="predicted"/>
<dbReference type="AlphaFoldDB" id="A0A3D8IC32"/>
<accession>A0A3D8IC32</accession>
<keyword evidence="1" id="KW-0812">Transmembrane</keyword>
<reference evidence="2 3" key="1">
    <citation type="submission" date="2018-04" db="EMBL/GenBank/DDBJ databases">
        <title>Novel Campyloabacter and Helicobacter Species and Strains.</title>
        <authorList>
            <person name="Mannion A.J."/>
            <person name="Shen Z."/>
            <person name="Fox J.G."/>
        </authorList>
    </citation>
    <scope>NUCLEOTIDE SEQUENCE [LARGE SCALE GENOMIC DNA]</scope>
    <source>
        <strain evidence="2 3">MIT 17-337</strain>
    </source>
</reference>
<feature type="transmembrane region" description="Helical" evidence="1">
    <location>
        <begin position="88"/>
        <end position="108"/>
    </location>
</feature>
<feature type="non-terminal residue" evidence="2">
    <location>
        <position position="1"/>
    </location>
</feature>
<sequence>WILTFNFVNIAWIFFRAENLDTAISLLKSMFGIVWVEFDARARLIPHFLSNIQGRNETLIYLILAFIVCLCFKNSIDLTRGFKPTKTYIMATMLLFWIPAIMLILNPYSEFIYFNF</sequence>
<keyword evidence="3" id="KW-1185">Reference proteome</keyword>
<keyword evidence="1" id="KW-0472">Membrane</keyword>
<gene>
    <name evidence="2" type="ORF">CQA53_09155</name>
</gene>
<dbReference type="Proteomes" id="UP000256379">
    <property type="component" value="Unassembled WGS sequence"/>
</dbReference>
<evidence type="ECO:0000313" key="3">
    <source>
        <dbReference type="Proteomes" id="UP000256379"/>
    </source>
</evidence>
<evidence type="ECO:0000256" key="1">
    <source>
        <dbReference type="SAM" id="Phobius"/>
    </source>
</evidence>
<keyword evidence="1" id="KW-1133">Transmembrane helix</keyword>
<evidence type="ECO:0000313" key="2">
    <source>
        <dbReference type="EMBL" id="RDU62702.1"/>
    </source>
</evidence>
<dbReference type="EMBL" id="NXLQ01000029">
    <property type="protein sequence ID" value="RDU62702.1"/>
    <property type="molecule type" value="Genomic_DNA"/>
</dbReference>
<feature type="transmembrane region" description="Helical" evidence="1">
    <location>
        <begin position="58"/>
        <end position="76"/>
    </location>
</feature>
<comment type="caution">
    <text evidence="2">The sequence shown here is derived from an EMBL/GenBank/DDBJ whole genome shotgun (WGS) entry which is preliminary data.</text>
</comment>